<name>A0A7V8NV69_9BACT</name>
<feature type="domain" description="Carrier" evidence="1">
    <location>
        <begin position="529"/>
        <end position="607"/>
    </location>
</feature>
<dbReference type="PANTHER" id="PTHR43767">
    <property type="entry name" value="LONG-CHAIN-FATTY-ACID--COA LIGASE"/>
    <property type="match status" value="1"/>
</dbReference>
<dbReference type="Gene3D" id="3.40.50.12780">
    <property type="entry name" value="N-terminal domain of ligase-like"/>
    <property type="match status" value="1"/>
</dbReference>
<dbReference type="InterPro" id="IPR045851">
    <property type="entry name" value="AMP-bd_C_sf"/>
</dbReference>
<dbReference type="PANTHER" id="PTHR43767:SF1">
    <property type="entry name" value="NONRIBOSOMAL PEPTIDE SYNTHASE PES1 (EUROFUNG)-RELATED"/>
    <property type="match status" value="1"/>
</dbReference>
<evidence type="ECO:0000313" key="3">
    <source>
        <dbReference type="Proteomes" id="UP000567293"/>
    </source>
</evidence>
<dbReference type="InterPro" id="IPR036736">
    <property type="entry name" value="ACP-like_sf"/>
</dbReference>
<dbReference type="GO" id="GO:0016878">
    <property type="term" value="F:acid-thiol ligase activity"/>
    <property type="evidence" value="ECO:0007669"/>
    <property type="project" value="UniProtKB-ARBA"/>
</dbReference>
<gene>
    <name evidence="2" type="ORF">HRJ53_23935</name>
</gene>
<dbReference type="InterPro" id="IPR050237">
    <property type="entry name" value="ATP-dep_AMP-bd_enzyme"/>
</dbReference>
<dbReference type="Pfam" id="PF00501">
    <property type="entry name" value="AMP-binding"/>
    <property type="match status" value="1"/>
</dbReference>
<sequence length="726" mass="82077">MASESLLNFVGKYAKNGREVAVCQRRGYRMESWTYARIAGQANRVARELELRGLGKGDAALLWGHNSAEWIVAFFGCVLRGVVVVPVDHGSALQFAERVAREVKARCAFRANVHPDIDAVPSIRFESLGETIAKHDASFYPSPRLSRQDTLEVIFTSGTTAEPRGVVISHGNILANIERLEQEIQKYLRYEWLVHPLRFLNLLPLSHVFGQMLGVFIPPMLRATVVFSDSLKPADLVDAIRQERVSVLVAVPRFVESLQREVERCEERDGRQETFRRRFAQAEKQHFLLRWWRFRRIHKRFGWKFWAFISGGAALPEQNETFWNRLGYAVIQGYGMTETASLISLNHPFRSARGSIGKVFPGMEVRVDDNGEILVRGEGVAKAYQHNGQVESLAEPDGWFRTGDVAEKDENGRLYFKGRRKNVIVTPAGMNVYPEDLEKALQRQPGVRDCVVIGLERGGNAEPYAVLLMSGPGANVASAVERANQTLAEYQQIRRWSVWPEPDFPRTPTQKPSLPRIREVVQKTASGALGKTPGADSLPGLIAQITGRPIQANSKDTNLEADLQLSSLDRVELMSVLEERYQVHLNEAQFEDTATIGQLEKLIAQGTAATTEYVYPRWPQYRAITAIRLAIYYFLAWPATYLLAAPRIHGRENLRGLQGPALVISNHVTYLDIAWILPALPARIRNRLATAMRGERLAEMRRPTSTQSLFERFMERLRYFLALSLF</sequence>
<dbReference type="Proteomes" id="UP000567293">
    <property type="component" value="Unassembled WGS sequence"/>
</dbReference>
<protein>
    <submittedName>
        <fullName evidence="2">AMP-binding protein</fullName>
    </submittedName>
</protein>
<reference evidence="2" key="1">
    <citation type="submission" date="2020-06" db="EMBL/GenBank/DDBJ databases">
        <title>Legume-microbial interactions unlock mineral nutrients during tropical forest succession.</title>
        <authorList>
            <person name="Epihov D.Z."/>
        </authorList>
    </citation>
    <scope>NUCLEOTIDE SEQUENCE [LARGE SCALE GENOMIC DNA]</scope>
    <source>
        <strain evidence="2">Pan2503</strain>
    </source>
</reference>
<accession>A0A7V8NV69</accession>
<dbReference type="Gene3D" id="1.10.1200.10">
    <property type="entry name" value="ACP-like"/>
    <property type="match status" value="1"/>
</dbReference>
<organism evidence="2 3">
    <name type="scientific">Candidatus Acidiferrum panamense</name>
    <dbReference type="NCBI Taxonomy" id="2741543"/>
    <lineage>
        <taxon>Bacteria</taxon>
        <taxon>Pseudomonadati</taxon>
        <taxon>Acidobacteriota</taxon>
        <taxon>Terriglobia</taxon>
        <taxon>Candidatus Acidiferrales</taxon>
        <taxon>Candidatus Acidiferrum</taxon>
    </lineage>
</organism>
<dbReference type="InterPro" id="IPR000873">
    <property type="entry name" value="AMP-dep_synth/lig_dom"/>
</dbReference>
<dbReference type="AlphaFoldDB" id="A0A7V8NV69"/>
<dbReference type="Gene3D" id="3.30.300.30">
    <property type="match status" value="1"/>
</dbReference>
<comment type="caution">
    <text evidence="2">The sequence shown here is derived from an EMBL/GenBank/DDBJ whole genome shotgun (WGS) entry which is preliminary data.</text>
</comment>
<dbReference type="InterPro" id="IPR009081">
    <property type="entry name" value="PP-bd_ACP"/>
</dbReference>
<dbReference type="Pfam" id="PF00550">
    <property type="entry name" value="PP-binding"/>
    <property type="match status" value="1"/>
</dbReference>
<dbReference type="SUPFAM" id="SSF47336">
    <property type="entry name" value="ACP-like"/>
    <property type="match status" value="1"/>
</dbReference>
<dbReference type="EMBL" id="JACDQQ010002312">
    <property type="protein sequence ID" value="MBA0088046.1"/>
    <property type="molecule type" value="Genomic_DNA"/>
</dbReference>
<dbReference type="PROSITE" id="PS50075">
    <property type="entry name" value="CARRIER"/>
    <property type="match status" value="1"/>
</dbReference>
<dbReference type="SUPFAM" id="SSF56801">
    <property type="entry name" value="Acetyl-CoA synthetase-like"/>
    <property type="match status" value="1"/>
</dbReference>
<proteinExistence type="predicted"/>
<evidence type="ECO:0000313" key="2">
    <source>
        <dbReference type="EMBL" id="MBA0088046.1"/>
    </source>
</evidence>
<keyword evidence="3" id="KW-1185">Reference proteome</keyword>
<dbReference type="InterPro" id="IPR042099">
    <property type="entry name" value="ANL_N_sf"/>
</dbReference>
<evidence type="ECO:0000259" key="1">
    <source>
        <dbReference type="PROSITE" id="PS50075"/>
    </source>
</evidence>
<feature type="non-terminal residue" evidence="2">
    <location>
        <position position="726"/>
    </location>
</feature>